<name>A0ABT2FXG6_9CORY</name>
<proteinExistence type="predicted"/>
<feature type="domain" description="CAAX prenyl protease 2/Lysostaphin resistance protein A-like" evidence="2">
    <location>
        <begin position="137"/>
        <end position="244"/>
    </location>
</feature>
<organism evidence="3 4">
    <name type="scientific">Corynebacterium lemuris</name>
    <dbReference type="NCBI Taxonomy" id="1859292"/>
    <lineage>
        <taxon>Bacteria</taxon>
        <taxon>Bacillati</taxon>
        <taxon>Actinomycetota</taxon>
        <taxon>Actinomycetes</taxon>
        <taxon>Mycobacteriales</taxon>
        <taxon>Corynebacteriaceae</taxon>
        <taxon>Corynebacterium</taxon>
    </lineage>
</organism>
<dbReference type="InterPro" id="IPR003675">
    <property type="entry name" value="Rce1/LyrA-like_dom"/>
</dbReference>
<comment type="caution">
    <text evidence="3">The sequence shown here is derived from an EMBL/GenBank/DDBJ whole genome shotgun (WGS) entry which is preliminary data.</text>
</comment>
<reference evidence="3 4" key="1">
    <citation type="submission" date="2022-08" db="EMBL/GenBank/DDBJ databases">
        <title>YIM 101645 draft genome.</title>
        <authorList>
            <person name="Chen X."/>
        </authorList>
    </citation>
    <scope>NUCLEOTIDE SEQUENCE [LARGE SCALE GENOMIC DNA]</scope>
    <source>
        <strain evidence="3 4">YIM 101645</strain>
    </source>
</reference>
<keyword evidence="1" id="KW-1133">Transmembrane helix</keyword>
<dbReference type="GO" id="GO:0008237">
    <property type="term" value="F:metallopeptidase activity"/>
    <property type="evidence" value="ECO:0007669"/>
    <property type="project" value="UniProtKB-KW"/>
</dbReference>
<dbReference type="EMBL" id="JANWTC010000006">
    <property type="protein sequence ID" value="MCS5479938.1"/>
    <property type="molecule type" value="Genomic_DNA"/>
</dbReference>
<keyword evidence="1" id="KW-0472">Membrane</keyword>
<feature type="transmembrane region" description="Helical" evidence="1">
    <location>
        <begin position="60"/>
        <end position="81"/>
    </location>
</feature>
<evidence type="ECO:0000259" key="2">
    <source>
        <dbReference type="Pfam" id="PF02517"/>
    </source>
</evidence>
<dbReference type="Proteomes" id="UP001205965">
    <property type="component" value="Unassembled WGS sequence"/>
</dbReference>
<evidence type="ECO:0000256" key="1">
    <source>
        <dbReference type="SAM" id="Phobius"/>
    </source>
</evidence>
<dbReference type="RefSeq" id="WP_259428005.1">
    <property type="nucleotide sequence ID" value="NZ_JANWTC010000006.1"/>
</dbReference>
<keyword evidence="3" id="KW-0482">Metalloprotease</keyword>
<accession>A0ABT2FXG6</accession>
<feature type="transmembrane region" description="Helical" evidence="1">
    <location>
        <begin position="212"/>
        <end position="241"/>
    </location>
</feature>
<dbReference type="PANTHER" id="PTHR39430">
    <property type="entry name" value="MEMBRANE-ASSOCIATED PROTEASE-RELATED"/>
    <property type="match status" value="1"/>
</dbReference>
<keyword evidence="4" id="KW-1185">Reference proteome</keyword>
<protein>
    <submittedName>
        <fullName evidence="3">CPBP family intramembrane metalloprotease</fullName>
    </submittedName>
</protein>
<sequence>MAGHQIPLTKAPAVRSASPGMLVPVVGLDLLLVSLIILLLRTGALTPVTDATAGLINRSLLGNALPLLLVVGILILRLGGLRARDIGLIRAQLPFAIAVTAGIWALVQVIQVGSALLVDGRVQLAAQWSGWGSTAVVGTLLGQLFGNALYEELVYRGFLFTQVLLRLRQRWPASVHRPWVAALLISQFLFAIRHIPSALAGGMGATDIGLELIRLTVLGILLALLYVRTANLFIVIGVHALMDAPTALVSSSIIDAGLLVLLLAVLLLGLWPGRKSR</sequence>
<keyword evidence="3" id="KW-0645">Protease</keyword>
<feature type="transmembrane region" description="Helical" evidence="1">
    <location>
        <begin position="93"/>
        <end position="118"/>
    </location>
</feature>
<gene>
    <name evidence="3" type="ORF">NYP18_09750</name>
</gene>
<evidence type="ECO:0000313" key="3">
    <source>
        <dbReference type="EMBL" id="MCS5479938.1"/>
    </source>
</evidence>
<dbReference type="Pfam" id="PF02517">
    <property type="entry name" value="Rce1-like"/>
    <property type="match status" value="1"/>
</dbReference>
<keyword evidence="3" id="KW-0378">Hydrolase</keyword>
<feature type="transmembrane region" description="Helical" evidence="1">
    <location>
        <begin position="21"/>
        <end position="40"/>
    </location>
</feature>
<keyword evidence="1" id="KW-0812">Transmembrane</keyword>
<feature type="transmembrane region" description="Helical" evidence="1">
    <location>
        <begin position="253"/>
        <end position="271"/>
    </location>
</feature>
<dbReference type="PANTHER" id="PTHR39430:SF1">
    <property type="entry name" value="PROTEASE"/>
    <property type="match status" value="1"/>
</dbReference>
<evidence type="ECO:0000313" key="4">
    <source>
        <dbReference type="Proteomes" id="UP001205965"/>
    </source>
</evidence>